<name>A0A6J4QNY2_9ACTN</name>
<feature type="compositionally biased region" description="Basic residues" evidence="1">
    <location>
        <begin position="63"/>
        <end position="73"/>
    </location>
</feature>
<feature type="region of interest" description="Disordered" evidence="1">
    <location>
        <begin position="155"/>
        <end position="188"/>
    </location>
</feature>
<organism evidence="2">
    <name type="scientific">uncultured Rubrobacteraceae bacterium</name>
    <dbReference type="NCBI Taxonomy" id="349277"/>
    <lineage>
        <taxon>Bacteria</taxon>
        <taxon>Bacillati</taxon>
        <taxon>Actinomycetota</taxon>
        <taxon>Rubrobacteria</taxon>
        <taxon>Rubrobacterales</taxon>
        <taxon>Rubrobacteraceae</taxon>
        <taxon>environmental samples</taxon>
    </lineage>
</organism>
<dbReference type="EMBL" id="CADCVH010000026">
    <property type="protein sequence ID" value="CAA9450488.1"/>
    <property type="molecule type" value="Genomic_DNA"/>
</dbReference>
<feature type="region of interest" description="Disordered" evidence="1">
    <location>
        <begin position="227"/>
        <end position="268"/>
    </location>
</feature>
<evidence type="ECO:0000313" key="2">
    <source>
        <dbReference type="EMBL" id="CAA9450488.1"/>
    </source>
</evidence>
<feature type="compositionally biased region" description="Basic residues" evidence="1">
    <location>
        <begin position="26"/>
        <end position="47"/>
    </location>
</feature>
<feature type="region of interest" description="Disordered" evidence="1">
    <location>
        <begin position="1"/>
        <end position="143"/>
    </location>
</feature>
<gene>
    <name evidence="2" type="ORF">AVDCRST_MAG02-843</name>
</gene>
<feature type="compositionally biased region" description="Basic and acidic residues" evidence="1">
    <location>
        <begin position="252"/>
        <end position="261"/>
    </location>
</feature>
<accession>A0A6J4QNY2</accession>
<feature type="compositionally biased region" description="Low complexity" evidence="1">
    <location>
        <begin position="234"/>
        <end position="251"/>
    </location>
</feature>
<dbReference type="AlphaFoldDB" id="A0A6J4QNY2"/>
<feature type="non-terminal residue" evidence="2">
    <location>
        <position position="268"/>
    </location>
</feature>
<evidence type="ECO:0000256" key="1">
    <source>
        <dbReference type="SAM" id="MobiDB-lite"/>
    </source>
</evidence>
<protein>
    <submittedName>
        <fullName evidence="2">Uncharacterized protein</fullName>
    </submittedName>
</protein>
<feature type="non-terminal residue" evidence="2">
    <location>
        <position position="1"/>
    </location>
</feature>
<feature type="compositionally biased region" description="Low complexity" evidence="1">
    <location>
        <begin position="15"/>
        <end position="25"/>
    </location>
</feature>
<proteinExistence type="predicted"/>
<reference evidence="2" key="1">
    <citation type="submission" date="2020-02" db="EMBL/GenBank/DDBJ databases">
        <authorList>
            <person name="Meier V. D."/>
        </authorList>
    </citation>
    <scope>NUCLEOTIDE SEQUENCE</scope>
    <source>
        <strain evidence="2">AVDCRST_MAG02</strain>
    </source>
</reference>
<sequence length="268" mass="28589">DGRIIPARPPSTRTARGIRGGPRLLLRPRARPARRPRRPRSPLRRRLFAALDRGPGPAGRGTGLRHRPRRGRGPRGGDEGKPRQRRPPRPGPDRRGGRPPAAVRTPLLRPRVLGGALPRAGRGGGGRRAGALGARRRHAARRAGRDWRLRGLRPRRAARRREAGRGVGRSVSRQEALRRGTAGKAGYPAPGGPVRCAVARLPAGLDPAPGPRGSRRGRARPSLRLATRDGGKVAWPPRGAAGACPAGGVHAAGDRVRRGDGPRWATGL</sequence>